<dbReference type="InterPro" id="IPR008928">
    <property type="entry name" value="6-hairpin_glycosidase_sf"/>
</dbReference>
<evidence type="ECO:0000313" key="1">
    <source>
        <dbReference type="EMBL" id="NKX52293.1"/>
    </source>
</evidence>
<dbReference type="EMBL" id="JAAZSR010000476">
    <property type="protein sequence ID" value="NKX52293.1"/>
    <property type="molecule type" value="Genomic_DNA"/>
</dbReference>
<proteinExistence type="predicted"/>
<dbReference type="Proteomes" id="UP000523795">
    <property type="component" value="Unassembled WGS sequence"/>
</dbReference>
<feature type="non-terminal residue" evidence="1">
    <location>
        <position position="70"/>
    </location>
</feature>
<dbReference type="SUPFAM" id="SSF48208">
    <property type="entry name" value="Six-hairpin glycosidases"/>
    <property type="match status" value="1"/>
</dbReference>
<gene>
    <name evidence="1" type="ORF">HER39_17300</name>
</gene>
<dbReference type="Gene3D" id="1.50.10.10">
    <property type="match status" value="1"/>
</dbReference>
<accession>A0ABX1JTJ0</accession>
<name>A0ABX1JTJ0_9MICC</name>
<feature type="non-terminal residue" evidence="1">
    <location>
        <position position="1"/>
    </location>
</feature>
<keyword evidence="2" id="KW-1185">Reference proteome</keyword>
<protein>
    <submittedName>
        <fullName evidence="1">Amylo-alpha-1,6-glucosidase</fullName>
    </submittedName>
</protein>
<comment type="caution">
    <text evidence="1">The sequence shown here is derived from an EMBL/GenBank/DDBJ whole genome shotgun (WGS) entry which is preliminary data.</text>
</comment>
<reference evidence="1 2" key="1">
    <citation type="submission" date="2020-04" db="EMBL/GenBank/DDBJ databases">
        <authorList>
            <person name="Liu S."/>
        </authorList>
    </citation>
    <scope>NUCLEOTIDE SEQUENCE [LARGE SCALE GENOMIC DNA]</scope>
    <source>
        <strain evidence="1 2">CGMCC 1.15091</strain>
    </source>
</reference>
<evidence type="ECO:0000313" key="2">
    <source>
        <dbReference type="Proteomes" id="UP000523795"/>
    </source>
</evidence>
<organism evidence="1 2">
    <name type="scientific">Arthrobacter deserti</name>
    <dbReference type="NCBI Taxonomy" id="1742687"/>
    <lineage>
        <taxon>Bacteria</taxon>
        <taxon>Bacillati</taxon>
        <taxon>Actinomycetota</taxon>
        <taxon>Actinomycetes</taxon>
        <taxon>Micrococcales</taxon>
        <taxon>Micrococcaceae</taxon>
        <taxon>Arthrobacter</taxon>
    </lineage>
</organism>
<sequence length="70" mass="7439">NMGHLLGTGLLDDDETAAVVGRLIHPALFSGCGIRTLPTTNAANWPMHTHAGTVWTHDSAWTVMGMLRSG</sequence>
<dbReference type="InterPro" id="IPR012341">
    <property type="entry name" value="6hp_glycosidase-like_sf"/>
</dbReference>